<gene>
    <name evidence="2" type="ORF">DOK79_001317</name>
</gene>
<feature type="transmembrane region" description="Helical" evidence="1">
    <location>
        <begin position="158"/>
        <end position="179"/>
    </location>
</feature>
<feature type="transmembrane region" description="Helical" evidence="1">
    <location>
        <begin position="15"/>
        <end position="37"/>
    </location>
</feature>
<organism evidence="2 3">
    <name type="scientific">Candidatus Enterococcus mangumiae</name>
    <dbReference type="NCBI Taxonomy" id="2230878"/>
    <lineage>
        <taxon>Bacteria</taxon>
        <taxon>Bacillati</taxon>
        <taxon>Bacillota</taxon>
        <taxon>Bacilli</taxon>
        <taxon>Lactobacillales</taxon>
        <taxon>Enterococcaceae</taxon>
        <taxon>Enterococcus</taxon>
    </lineage>
</organism>
<feature type="transmembrane region" description="Helical" evidence="1">
    <location>
        <begin position="70"/>
        <end position="90"/>
    </location>
</feature>
<name>A0ABZ2T0K4_9ENTE</name>
<accession>A0ABZ2T0K4</accession>
<feature type="transmembrane region" description="Helical" evidence="1">
    <location>
        <begin position="840"/>
        <end position="860"/>
    </location>
</feature>
<evidence type="ECO:0000313" key="3">
    <source>
        <dbReference type="Proteomes" id="UP000664360"/>
    </source>
</evidence>
<keyword evidence="3" id="KW-1185">Reference proteome</keyword>
<dbReference type="Pfam" id="PF09586">
    <property type="entry name" value="YfhO"/>
    <property type="match status" value="1"/>
</dbReference>
<keyword evidence="1" id="KW-0812">Transmembrane</keyword>
<keyword evidence="1" id="KW-1133">Transmembrane helix</keyword>
<feature type="transmembrane region" description="Helical" evidence="1">
    <location>
        <begin position="110"/>
        <end position="129"/>
    </location>
</feature>
<evidence type="ECO:0000313" key="2">
    <source>
        <dbReference type="EMBL" id="WYJ79764.1"/>
    </source>
</evidence>
<proteinExistence type="predicted"/>
<feature type="transmembrane region" description="Helical" evidence="1">
    <location>
        <begin position="443"/>
        <end position="465"/>
    </location>
</feature>
<keyword evidence="1" id="KW-0472">Membrane</keyword>
<feature type="transmembrane region" description="Helical" evidence="1">
    <location>
        <begin position="406"/>
        <end position="431"/>
    </location>
</feature>
<dbReference type="PANTHER" id="PTHR38454:SF1">
    <property type="entry name" value="INTEGRAL MEMBRANE PROTEIN"/>
    <property type="match status" value="1"/>
</dbReference>
<feature type="transmembrane region" description="Helical" evidence="1">
    <location>
        <begin position="290"/>
        <end position="310"/>
    </location>
</feature>
<feature type="transmembrane region" description="Helical" evidence="1">
    <location>
        <begin position="226"/>
        <end position="251"/>
    </location>
</feature>
<feature type="transmembrane region" description="Helical" evidence="1">
    <location>
        <begin position="322"/>
        <end position="341"/>
    </location>
</feature>
<protein>
    <submittedName>
        <fullName evidence="2">ABC transporter membrane protein</fullName>
    </submittedName>
</protein>
<dbReference type="EMBL" id="CP147250">
    <property type="protein sequence ID" value="WYJ79764.1"/>
    <property type="molecule type" value="Genomic_DNA"/>
</dbReference>
<dbReference type="PANTHER" id="PTHR38454">
    <property type="entry name" value="INTEGRAL MEMBRANE PROTEIN-RELATED"/>
    <property type="match status" value="1"/>
</dbReference>
<feature type="transmembrane region" description="Helical" evidence="1">
    <location>
        <begin position="353"/>
        <end position="371"/>
    </location>
</feature>
<evidence type="ECO:0000256" key="1">
    <source>
        <dbReference type="SAM" id="Phobius"/>
    </source>
</evidence>
<dbReference type="InterPro" id="IPR018580">
    <property type="entry name" value="Uncharacterised_YfhO"/>
</dbReference>
<reference evidence="2 3" key="1">
    <citation type="submission" date="2024-03" db="EMBL/GenBank/DDBJ databases">
        <title>The Genome Sequence of Enterococcus sp. DIV1094.</title>
        <authorList>
            <consortium name="The Broad Institute Genomics Platform"/>
            <consortium name="The Broad Institute Microbial Omics Core"/>
            <consortium name="The Broad Institute Genomic Center for Infectious Diseases"/>
            <person name="Earl A."/>
            <person name="Manson A."/>
            <person name="Gilmore M."/>
            <person name="Schwartman J."/>
            <person name="Shea T."/>
            <person name="Abouelleil A."/>
            <person name="Cao P."/>
            <person name="Chapman S."/>
            <person name="Cusick C."/>
            <person name="Young S."/>
            <person name="Neafsey D."/>
            <person name="Nusbaum C."/>
            <person name="Birren B."/>
        </authorList>
    </citation>
    <scope>NUCLEOTIDE SEQUENCE [LARGE SCALE GENOMIC DNA]</scope>
    <source>
        <strain evidence="2 3">DIV1094</strain>
    </source>
</reference>
<feature type="transmembrane region" description="Helical" evidence="1">
    <location>
        <begin position="383"/>
        <end position="400"/>
    </location>
</feature>
<dbReference type="RefSeq" id="WP_206854593.1">
    <property type="nucleotide sequence ID" value="NZ_CP147250.1"/>
</dbReference>
<dbReference type="Proteomes" id="UP000664360">
    <property type="component" value="Chromosome"/>
</dbReference>
<feature type="transmembrane region" description="Helical" evidence="1">
    <location>
        <begin position="185"/>
        <end position="214"/>
    </location>
</feature>
<sequence length="889" mass="100198">MKTTLKKFLKENGRYAAASFFIPFLILLLVYLSIGIYPGSDRSILASDAFSQFSNFHASFRNMLLGKQSIFYTWNASLGLNYLSLISYYLGGLFTPLVLLFPNQLMPDALYVITLLKVGFAGLSFWFLARSYRIPNWGQVALSVSYASISFITAHSQIIMWLDTFIYLPLIILGIHRVMDQKKPVLLFVSYLLLFLSSFYMGFMVGVFSFLYFVTRLLTNWRVYKGSILPYGITSLLAGGASMVIILPAILDLRSNGEALTQITSLKTEATSYLDLLMKNMVGVYDTTKYGSIPFIYAGLLPLALCLFYFVSRKFPLKNKLLFGGLFAILIASFYLVPLNLFWHGMHAPNMFLFRYSYLFSFLVLLLAAQSWEKVQENDHKRLLGVIIVLAAAFATAWGIKPADSYTYVTLTSFILTLVFLGLYALTIGLFQQHPFDWKRLSILLLLVMTAEAAVNTNSMIHGILDDWNYASRSLFTEPYPEIKTLVDASKQDSDTFYRLENLDPVSPNDSINYGYSGISMFSSIRNRNSSSYLDTLGFRSRGTNLNIRYNNNTLLMDGFTGIKYNIAKNDSSFNKYGFQPVKETENYTLFENNNAVPLAFKAPLTINEIEQPVSDNLTSQTNLMNALSGLNQQFFTFYTPTLKSHENTEIVNTTNGVTYKETANNLPKDLTWEVQVPANTQAYLSLFPTNFAQLESSTATITVNGVSRKSQLNITGQYYDLGYYPQDTTVTFTASFYGTKEVSFMEPKVVGLDVVAYQAAVNQIRNNGVEMTTTGRTATGTVNATEKTMVATTIPYDGGWTAKIDGEKVPVKKFQDAFIMIEVPKGEHTITFSYLPNGFIPGLLLFIGCIALFLLYLWYLKRQPFGGIIDPTNGSDDKRPRRERRRAR</sequence>